<name>A0A6C0H6N6_9ZZZZ</name>
<sequence length="322" mass="37858">MHQEFNKIIADFSNDLLITFPEYKPIIDKYVGKEDKIFKHCLKFFSNSYLNILYENSDIFNENSDVNTEFLPGIVFKKLWNTNISDNTKNTIWKYLQLILIYITPFMKKKDFNNDAFNIFEAINEDELNKKIQETIHNIHSIFENKEQNIPNPNDIKDHLQKIFEGKIGKIAMEFAQEMAKEFNIDPNSSNPQQFILQMLKNPKQILKFVQNYKKKIKEKIESGEIKKSELMEEGIELLNNIKNMSGFSDIFKNMGMPNSKKMNVSAMKSKLQQDIKITKLKERMKDKINKKKTSKLNTSTQKNTFSSDAISDEDLIKMFQK</sequence>
<dbReference type="AlphaFoldDB" id="A0A6C0H6N6"/>
<organism evidence="1">
    <name type="scientific">viral metagenome</name>
    <dbReference type="NCBI Taxonomy" id="1070528"/>
    <lineage>
        <taxon>unclassified sequences</taxon>
        <taxon>metagenomes</taxon>
        <taxon>organismal metagenomes</taxon>
    </lineage>
</organism>
<evidence type="ECO:0000313" key="1">
    <source>
        <dbReference type="EMBL" id="QHT76040.1"/>
    </source>
</evidence>
<accession>A0A6C0H6N6</accession>
<dbReference type="EMBL" id="MN739887">
    <property type="protein sequence ID" value="QHT76040.1"/>
    <property type="molecule type" value="Genomic_DNA"/>
</dbReference>
<protein>
    <submittedName>
        <fullName evidence="1">Uncharacterized protein</fullName>
    </submittedName>
</protein>
<reference evidence="1" key="1">
    <citation type="journal article" date="2020" name="Nature">
        <title>Giant virus diversity and host interactions through global metagenomics.</title>
        <authorList>
            <person name="Schulz F."/>
            <person name="Roux S."/>
            <person name="Paez-Espino D."/>
            <person name="Jungbluth S."/>
            <person name="Walsh D.A."/>
            <person name="Denef V.J."/>
            <person name="McMahon K.D."/>
            <person name="Konstantinidis K.T."/>
            <person name="Eloe-Fadrosh E.A."/>
            <person name="Kyrpides N.C."/>
            <person name="Woyke T."/>
        </authorList>
    </citation>
    <scope>NUCLEOTIDE SEQUENCE</scope>
    <source>
        <strain evidence="1">GVMAG-M-3300023179-71</strain>
    </source>
</reference>
<proteinExistence type="predicted"/>